<dbReference type="PANTHER" id="PTHR12109">
    <property type="entry name" value="RING FINGER PROTEIN 141-RELATED"/>
    <property type="match status" value="1"/>
</dbReference>
<keyword evidence="5" id="KW-0175">Coiled coil</keyword>
<keyword evidence="2 4" id="KW-0863">Zinc-finger</keyword>
<evidence type="ECO:0000256" key="3">
    <source>
        <dbReference type="ARBA" id="ARBA00022833"/>
    </source>
</evidence>
<dbReference type="InterPro" id="IPR047126">
    <property type="entry name" value="RNF141-like"/>
</dbReference>
<proteinExistence type="predicted"/>
<name>A0A9P5N7R9_GYMJU</name>
<feature type="compositionally biased region" description="Acidic residues" evidence="6">
    <location>
        <begin position="188"/>
        <end position="199"/>
    </location>
</feature>
<dbReference type="Gene3D" id="3.30.40.10">
    <property type="entry name" value="Zinc/RING finger domain, C3HC4 (zinc finger)"/>
    <property type="match status" value="1"/>
</dbReference>
<feature type="region of interest" description="Disordered" evidence="6">
    <location>
        <begin position="239"/>
        <end position="272"/>
    </location>
</feature>
<dbReference type="InterPro" id="IPR058504">
    <property type="entry name" value="DUF8191"/>
</dbReference>
<evidence type="ECO:0000259" key="7">
    <source>
        <dbReference type="PROSITE" id="PS50089"/>
    </source>
</evidence>
<dbReference type="GO" id="GO:0051865">
    <property type="term" value="P:protein autoubiquitination"/>
    <property type="evidence" value="ECO:0007669"/>
    <property type="project" value="TreeGrafter"/>
</dbReference>
<evidence type="ECO:0000256" key="4">
    <source>
        <dbReference type="PROSITE-ProRule" id="PRU00175"/>
    </source>
</evidence>
<dbReference type="GO" id="GO:0004842">
    <property type="term" value="F:ubiquitin-protein transferase activity"/>
    <property type="evidence" value="ECO:0007669"/>
    <property type="project" value="TreeGrafter"/>
</dbReference>
<dbReference type="InterPro" id="IPR001841">
    <property type="entry name" value="Znf_RING"/>
</dbReference>
<dbReference type="Pfam" id="PF26609">
    <property type="entry name" value="DUF8191"/>
    <property type="match status" value="1"/>
</dbReference>
<dbReference type="Pfam" id="PF13445">
    <property type="entry name" value="zf-RING_UBOX"/>
    <property type="match status" value="1"/>
</dbReference>
<dbReference type="GO" id="GO:0008270">
    <property type="term" value="F:zinc ion binding"/>
    <property type="evidence" value="ECO:0007669"/>
    <property type="project" value="UniProtKB-KW"/>
</dbReference>
<evidence type="ECO:0000313" key="8">
    <source>
        <dbReference type="EMBL" id="KAF8872833.1"/>
    </source>
</evidence>
<comment type="caution">
    <text evidence="8">The sequence shown here is derived from an EMBL/GenBank/DDBJ whole genome shotgun (WGS) entry which is preliminary data.</text>
</comment>
<evidence type="ECO:0000256" key="6">
    <source>
        <dbReference type="SAM" id="MobiDB-lite"/>
    </source>
</evidence>
<organism evidence="8 9">
    <name type="scientific">Gymnopilus junonius</name>
    <name type="common">Spectacular rustgill mushroom</name>
    <name type="synonym">Gymnopilus spectabilis subsp. junonius</name>
    <dbReference type="NCBI Taxonomy" id="109634"/>
    <lineage>
        <taxon>Eukaryota</taxon>
        <taxon>Fungi</taxon>
        <taxon>Dikarya</taxon>
        <taxon>Basidiomycota</taxon>
        <taxon>Agaricomycotina</taxon>
        <taxon>Agaricomycetes</taxon>
        <taxon>Agaricomycetidae</taxon>
        <taxon>Agaricales</taxon>
        <taxon>Agaricineae</taxon>
        <taxon>Hymenogastraceae</taxon>
        <taxon>Gymnopilus</taxon>
    </lineage>
</organism>
<evidence type="ECO:0000256" key="1">
    <source>
        <dbReference type="ARBA" id="ARBA00022723"/>
    </source>
</evidence>
<gene>
    <name evidence="8" type="ORF">CPB84DRAFT_1798926</name>
</gene>
<protein>
    <recommendedName>
        <fullName evidence="7">RING-type domain-containing protein</fullName>
    </recommendedName>
</protein>
<dbReference type="AlphaFoldDB" id="A0A9P5N7R9"/>
<evidence type="ECO:0000256" key="5">
    <source>
        <dbReference type="SAM" id="Coils"/>
    </source>
</evidence>
<dbReference type="SMART" id="SM00184">
    <property type="entry name" value="RING"/>
    <property type="match status" value="1"/>
</dbReference>
<dbReference type="InterPro" id="IPR017907">
    <property type="entry name" value="Znf_RING_CS"/>
</dbReference>
<feature type="region of interest" description="Disordered" evidence="6">
    <location>
        <begin position="177"/>
        <end position="199"/>
    </location>
</feature>
<dbReference type="PROSITE" id="PS00518">
    <property type="entry name" value="ZF_RING_1"/>
    <property type="match status" value="1"/>
</dbReference>
<accession>A0A9P5N7R9</accession>
<dbReference type="SUPFAM" id="SSF57850">
    <property type="entry name" value="RING/U-box"/>
    <property type="match status" value="1"/>
</dbReference>
<keyword evidence="9" id="KW-1185">Reference proteome</keyword>
<dbReference type="Proteomes" id="UP000724874">
    <property type="component" value="Unassembled WGS sequence"/>
</dbReference>
<dbReference type="EMBL" id="JADNYJ010000254">
    <property type="protein sequence ID" value="KAF8872833.1"/>
    <property type="molecule type" value="Genomic_DNA"/>
</dbReference>
<dbReference type="InterPro" id="IPR013083">
    <property type="entry name" value="Znf_RING/FYVE/PHD"/>
</dbReference>
<evidence type="ECO:0000256" key="2">
    <source>
        <dbReference type="ARBA" id="ARBA00022771"/>
    </source>
</evidence>
<feature type="domain" description="RING-type" evidence="7">
    <location>
        <begin position="70"/>
        <end position="133"/>
    </location>
</feature>
<feature type="coiled-coil region" evidence="5">
    <location>
        <begin position="12"/>
        <end position="46"/>
    </location>
</feature>
<evidence type="ECO:0000313" key="9">
    <source>
        <dbReference type="Proteomes" id="UP000724874"/>
    </source>
</evidence>
<keyword evidence="1" id="KW-0479">Metal-binding</keyword>
<keyword evidence="3" id="KW-0862">Zinc</keyword>
<reference evidence="8" key="1">
    <citation type="submission" date="2020-11" db="EMBL/GenBank/DDBJ databases">
        <authorList>
            <consortium name="DOE Joint Genome Institute"/>
            <person name="Ahrendt S."/>
            <person name="Riley R."/>
            <person name="Andreopoulos W."/>
            <person name="LaButti K."/>
            <person name="Pangilinan J."/>
            <person name="Ruiz-duenas F.J."/>
            <person name="Barrasa J.M."/>
            <person name="Sanchez-Garcia M."/>
            <person name="Camarero S."/>
            <person name="Miyauchi S."/>
            <person name="Serrano A."/>
            <person name="Linde D."/>
            <person name="Babiker R."/>
            <person name="Drula E."/>
            <person name="Ayuso-Fernandez I."/>
            <person name="Pacheco R."/>
            <person name="Padilla G."/>
            <person name="Ferreira P."/>
            <person name="Barriuso J."/>
            <person name="Kellner H."/>
            <person name="Castanera R."/>
            <person name="Alfaro M."/>
            <person name="Ramirez L."/>
            <person name="Pisabarro A.G."/>
            <person name="Kuo A."/>
            <person name="Tritt A."/>
            <person name="Lipzen A."/>
            <person name="He G."/>
            <person name="Yan M."/>
            <person name="Ng V."/>
            <person name="Cullen D."/>
            <person name="Martin F."/>
            <person name="Rosso M.-N."/>
            <person name="Henrissat B."/>
            <person name="Hibbett D."/>
            <person name="Martinez A.T."/>
            <person name="Grigoriev I.V."/>
        </authorList>
    </citation>
    <scope>NUCLEOTIDE SEQUENCE</scope>
    <source>
        <strain evidence="8">AH 44721</strain>
    </source>
</reference>
<dbReference type="PROSITE" id="PS50089">
    <property type="entry name" value="ZF_RING_2"/>
    <property type="match status" value="1"/>
</dbReference>
<sequence>MRKEVEALKGELQDAKKVSKRCAKKLEDTKAELNAALSTLADKDTELSTLKDKCRTNGELLTTIEFSVQCQICMELPDNPFALSPCGHVLCLSCLREWFRKAPPTLDDMDIDPEELSDPHYILMRTKSCPSCRAVVTRRPVPVFMVKAVVSALKRSKPPLAGHLSLPIDDGASDFDKDNPWKGIFPSSEEESVDDTSENSADEFAFDAYSEDEDEEHHEDDLDELYHPRHRFQYALYAESSDSDNGEESGPDDYDENNNGHEDDDDNNGVVLEHSNVDGCDYILPHWMPPTVEVDPSAYVVLGISSGTIKLLQRGCSWEMMQNYDISYSHSFGIIVSLHSLDQLYASDDDSDSDIQIHGMNRVYLGWNIILEDNDDDGDIYMANVLDDIKVNPFRWQLTPRLGMRGAMDAKRLVPADEVIEYDSTDTEMWLDAES</sequence>
<dbReference type="PANTHER" id="PTHR12109:SF3">
    <property type="entry name" value="RING FINGER PROTEIN 141"/>
    <property type="match status" value="1"/>
</dbReference>
<dbReference type="InterPro" id="IPR027370">
    <property type="entry name" value="Znf-RING_euk"/>
</dbReference>
<dbReference type="OrthoDB" id="6105938at2759"/>
<feature type="compositionally biased region" description="Acidic residues" evidence="6">
    <location>
        <begin position="241"/>
        <end position="267"/>
    </location>
</feature>